<feature type="transmembrane region" description="Helical" evidence="2">
    <location>
        <begin position="493"/>
        <end position="513"/>
    </location>
</feature>
<keyword evidence="2" id="KW-0472">Membrane</keyword>
<dbReference type="Proteomes" id="UP000249046">
    <property type="component" value="Unassembled WGS sequence"/>
</dbReference>
<evidence type="ECO:0000256" key="2">
    <source>
        <dbReference type="SAM" id="Phobius"/>
    </source>
</evidence>
<feature type="coiled-coil region" evidence="1">
    <location>
        <begin position="180"/>
        <end position="277"/>
    </location>
</feature>
<keyword evidence="2" id="KW-0812">Transmembrane</keyword>
<keyword evidence="2" id="KW-1133">Transmembrane helix</keyword>
<feature type="transmembrane region" description="Helical" evidence="2">
    <location>
        <begin position="430"/>
        <end position="452"/>
    </location>
</feature>
<reference evidence="3 4" key="1">
    <citation type="submission" date="2017-08" db="EMBL/GenBank/DDBJ databases">
        <title>Infants hospitalized years apart are colonized by the same room-sourced microbial strains.</title>
        <authorList>
            <person name="Brooks B."/>
            <person name="Olm M.R."/>
            <person name="Firek B.A."/>
            <person name="Baker R."/>
            <person name="Thomas B.C."/>
            <person name="Morowitz M.J."/>
            <person name="Banfield J.F."/>
        </authorList>
    </citation>
    <scope>NUCLEOTIDE SEQUENCE [LARGE SCALE GENOMIC DNA]</scope>
    <source>
        <strain evidence="3">S2_005_003_R2_42</strain>
    </source>
</reference>
<evidence type="ECO:0000256" key="1">
    <source>
        <dbReference type="SAM" id="Coils"/>
    </source>
</evidence>
<name>A0A2W5KED2_9GAMM</name>
<dbReference type="AlphaFoldDB" id="A0A2W5KED2"/>
<keyword evidence="1" id="KW-0175">Coiled coil</keyword>
<evidence type="ECO:0000313" key="4">
    <source>
        <dbReference type="Proteomes" id="UP000249046"/>
    </source>
</evidence>
<dbReference type="PANTHER" id="PTHR32309">
    <property type="entry name" value="TYROSINE-PROTEIN KINASE"/>
    <property type="match status" value="1"/>
</dbReference>
<sequence length="519" mass="58726">MPMNDQMPSLASLLPIMGREAWRRRVALAVTFAVIALAALVLGVMWKKKYESASTILVQETNIIQPLMEGRAVPTGVGDRAAIAREVVFGRKVMNEVLQLGGWLADNPSAIEQERRIEEIKNATRIASPRENLIRISYTDSDPERAFKVASSMAELFINESLDAKERESREAYNFVDSQVQEYHTKLTDAEAKLMDYRNKNPDARPGTETDVNARISELRRQTDTASMEIMELRSRESALVSQLSGESDVSAVQTRESQYRLQLVELQSQLDRLLLNYTDQHPDVVRVRHQMADLQEAIRLEQTAAERRRALGSPMAPTDENAQFNPLYQELKSRLAETRRNIAAIESRYNASSTMLTAELDRSRRIANSENVLAELTRDYEVNRDIYQDLLRRRENARVSMNLDAEKRGLSFRIQEPALLPVQPIGLRFAHFGMAGIGLGLVFPLGLLFLLAQFDPRIRSADRLEQIAGVPVLASVPTYTTSRDRLRARFRTMLTVLIVLGVVAAYALLFWLRLAKAI</sequence>
<dbReference type="InterPro" id="IPR050445">
    <property type="entry name" value="Bact_polysacc_biosynth/exp"/>
</dbReference>
<dbReference type="EMBL" id="QFPO01000008">
    <property type="protein sequence ID" value="PZQ14094.1"/>
    <property type="molecule type" value="Genomic_DNA"/>
</dbReference>
<dbReference type="PANTHER" id="PTHR32309:SF13">
    <property type="entry name" value="FERRIC ENTEROBACTIN TRANSPORT PROTEIN FEPE"/>
    <property type="match status" value="1"/>
</dbReference>
<dbReference type="InterPro" id="IPR014345">
    <property type="entry name" value="XrtA_polysacc_chain"/>
</dbReference>
<organism evidence="3 4">
    <name type="scientific">Rhodanobacter denitrificans</name>
    <dbReference type="NCBI Taxonomy" id="666685"/>
    <lineage>
        <taxon>Bacteria</taxon>
        <taxon>Pseudomonadati</taxon>
        <taxon>Pseudomonadota</taxon>
        <taxon>Gammaproteobacteria</taxon>
        <taxon>Lysobacterales</taxon>
        <taxon>Rhodanobacteraceae</taxon>
        <taxon>Rhodanobacter</taxon>
    </lineage>
</organism>
<gene>
    <name evidence="3" type="ORF">DI564_11080</name>
</gene>
<protein>
    <recommendedName>
        <fullName evidence="5">Polysaccharide chain length determinant protein, PEP-CTERM locus subfamily</fullName>
    </recommendedName>
</protein>
<dbReference type="GO" id="GO:0004713">
    <property type="term" value="F:protein tyrosine kinase activity"/>
    <property type="evidence" value="ECO:0007669"/>
    <property type="project" value="TreeGrafter"/>
</dbReference>
<comment type="caution">
    <text evidence="3">The sequence shown here is derived from an EMBL/GenBank/DDBJ whole genome shotgun (WGS) entry which is preliminary data.</text>
</comment>
<accession>A0A2W5KED2</accession>
<dbReference type="NCBIfam" id="TIGR03007">
    <property type="entry name" value="pepcterm_ChnLen"/>
    <property type="match status" value="1"/>
</dbReference>
<dbReference type="GO" id="GO:0005886">
    <property type="term" value="C:plasma membrane"/>
    <property type="evidence" value="ECO:0007669"/>
    <property type="project" value="TreeGrafter"/>
</dbReference>
<proteinExistence type="predicted"/>
<evidence type="ECO:0000313" key="3">
    <source>
        <dbReference type="EMBL" id="PZQ14094.1"/>
    </source>
</evidence>
<evidence type="ECO:0008006" key="5">
    <source>
        <dbReference type="Google" id="ProtNLM"/>
    </source>
</evidence>